<keyword evidence="1" id="KW-0732">Signal</keyword>
<dbReference type="AlphaFoldDB" id="A0A090XBT0"/>
<evidence type="ECO:0000256" key="1">
    <source>
        <dbReference type="SAM" id="SignalP"/>
    </source>
</evidence>
<dbReference type="SUPFAM" id="SSF55486">
    <property type="entry name" value="Metalloproteases ('zincins'), catalytic domain"/>
    <property type="match status" value="1"/>
</dbReference>
<feature type="signal peptide" evidence="1">
    <location>
        <begin position="1"/>
        <end position="18"/>
    </location>
</feature>
<keyword evidence="2" id="KW-0482">Metalloprotease</keyword>
<dbReference type="InterPro" id="IPR024079">
    <property type="entry name" value="MetalloPept_cat_dom_sf"/>
</dbReference>
<accession>A0A090XBT0</accession>
<dbReference type="GO" id="GO:0006508">
    <property type="term" value="P:proteolysis"/>
    <property type="evidence" value="ECO:0007669"/>
    <property type="project" value="UniProtKB-KW"/>
</dbReference>
<sequence>MVLLKVFLVLCFVAYGMSLNVYSDVDARSNIKIQIMERRGMYVKSSAYLELYFFFSRMHKQHVGRENVYLKRFVEQMNQIFETQKNILHVTFSFLKASAWNPSKKAYTSQRILNAEELKRQLKKQANKVEKKWNKTHPYKPITAFVFLTTEKIQNKTTNPHIVSGISGRIGGICLAEEKVAAATDNGNYSGVRAAAVQLSLLMGSVYDGQKPPGNDLVRGSDGAQNCKPEDGYLMGKWNTNGKSFELSRCTPHQHIMGRKAAWTHMLRKFKRKKRAVKK</sequence>
<organism evidence="2">
    <name type="scientific">Ixodes ricinus</name>
    <name type="common">Common tick</name>
    <name type="synonym">Acarus ricinus</name>
    <dbReference type="NCBI Taxonomy" id="34613"/>
    <lineage>
        <taxon>Eukaryota</taxon>
        <taxon>Metazoa</taxon>
        <taxon>Ecdysozoa</taxon>
        <taxon>Arthropoda</taxon>
        <taxon>Chelicerata</taxon>
        <taxon>Arachnida</taxon>
        <taxon>Acari</taxon>
        <taxon>Parasitiformes</taxon>
        <taxon>Ixodida</taxon>
        <taxon>Ixodoidea</taxon>
        <taxon>Ixodidae</taxon>
        <taxon>Ixodinae</taxon>
        <taxon>Ixodes</taxon>
    </lineage>
</organism>
<feature type="chain" id="PRO_5001866934" evidence="1">
    <location>
        <begin position="19"/>
        <end position="279"/>
    </location>
</feature>
<name>A0A090XBT0_IXORI</name>
<proteinExistence type="evidence at transcript level"/>
<evidence type="ECO:0000313" key="2">
    <source>
        <dbReference type="EMBL" id="JAC92550.1"/>
    </source>
</evidence>
<keyword evidence="2" id="KW-0378">Hydrolase</keyword>
<reference evidence="2" key="1">
    <citation type="journal article" date="2015" name="PLoS Negl. Trop. Dis.">
        <title>Deep Sequencing Analysis of the Ixodes ricinus Haemocytome.</title>
        <authorList>
            <person name="Kotsyfakis M."/>
            <person name="Kopacek P."/>
            <person name="Franta Z."/>
            <person name="Pedra J.H."/>
            <person name="Ribeiro J.M."/>
        </authorList>
    </citation>
    <scope>NUCLEOTIDE SEQUENCE</scope>
</reference>
<dbReference type="GO" id="GO:0008237">
    <property type="term" value="F:metallopeptidase activity"/>
    <property type="evidence" value="ECO:0007669"/>
    <property type="project" value="UniProtKB-KW"/>
</dbReference>
<dbReference type="Gene3D" id="3.40.390.10">
    <property type="entry name" value="Collagenase (Catalytic Domain)"/>
    <property type="match status" value="1"/>
</dbReference>
<protein>
    <submittedName>
        <fullName evidence="2">Putative secreted metalloprotease</fullName>
    </submittedName>
</protein>
<dbReference type="EMBL" id="GBIH01002160">
    <property type="protein sequence ID" value="JAC92550.1"/>
    <property type="molecule type" value="mRNA"/>
</dbReference>
<keyword evidence="2" id="KW-0645">Protease</keyword>